<dbReference type="EMBL" id="JAGIOI010000001">
    <property type="protein sequence ID" value="MBP2412561.1"/>
    <property type="molecule type" value="Genomic_DNA"/>
</dbReference>
<feature type="region of interest" description="Disordered" evidence="8">
    <location>
        <begin position="1"/>
        <end position="37"/>
    </location>
</feature>
<evidence type="ECO:0000256" key="8">
    <source>
        <dbReference type="SAM" id="MobiDB-lite"/>
    </source>
</evidence>
<proteinExistence type="inferred from homology"/>
<keyword evidence="6 9" id="KW-1133">Transmembrane helix</keyword>
<accession>A0ABS4YUU4</accession>
<evidence type="ECO:0000256" key="5">
    <source>
        <dbReference type="ARBA" id="ARBA00022692"/>
    </source>
</evidence>
<evidence type="ECO:0000256" key="1">
    <source>
        <dbReference type="ARBA" id="ARBA00004651"/>
    </source>
</evidence>
<evidence type="ECO:0000313" key="11">
    <source>
        <dbReference type="Proteomes" id="UP000711614"/>
    </source>
</evidence>
<keyword evidence="7 9" id="KW-0472">Membrane</keyword>
<feature type="compositionally biased region" description="Low complexity" evidence="8">
    <location>
        <begin position="12"/>
        <end position="37"/>
    </location>
</feature>
<dbReference type="PANTHER" id="PTHR21716">
    <property type="entry name" value="TRANSMEMBRANE PROTEIN"/>
    <property type="match status" value="1"/>
</dbReference>
<protein>
    <submittedName>
        <fullName evidence="10">PurR-regulated permease PerM</fullName>
    </submittedName>
</protein>
<dbReference type="Pfam" id="PF01594">
    <property type="entry name" value="AI-2E_transport"/>
    <property type="match status" value="1"/>
</dbReference>
<name>A0ABS4YUU4_9MICC</name>
<feature type="transmembrane region" description="Helical" evidence="9">
    <location>
        <begin position="323"/>
        <end position="343"/>
    </location>
</feature>
<feature type="transmembrane region" description="Helical" evidence="9">
    <location>
        <begin position="265"/>
        <end position="288"/>
    </location>
</feature>
<evidence type="ECO:0000256" key="6">
    <source>
        <dbReference type="ARBA" id="ARBA00022989"/>
    </source>
</evidence>
<feature type="transmembrane region" description="Helical" evidence="9">
    <location>
        <begin position="64"/>
        <end position="86"/>
    </location>
</feature>
<evidence type="ECO:0000313" key="10">
    <source>
        <dbReference type="EMBL" id="MBP2412561.1"/>
    </source>
</evidence>
<dbReference type="InterPro" id="IPR002549">
    <property type="entry name" value="AI-2E-like"/>
</dbReference>
<evidence type="ECO:0000256" key="3">
    <source>
        <dbReference type="ARBA" id="ARBA00022448"/>
    </source>
</evidence>
<keyword evidence="11" id="KW-1185">Reference proteome</keyword>
<keyword evidence="5 9" id="KW-0812">Transmembrane</keyword>
<evidence type="ECO:0000256" key="7">
    <source>
        <dbReference type="ARBA" id="ARBA00023136"/>
    </source>
</evidence>
<dbReference type="RefSeq" id="WP_245346430.1">
    <property type="nucleotide sequence ID" value="NZ_JAGIOI010000001.1"/>
</dbReference>
<reference evidence="10 11" key="1">
    <citation type="submission" date="2021-03" db="EMBL/GenBank/DDBJ databases">
        <title>Sequencing the genomes of 1000 actinobacteria strains.</title>
        <authorList>
            <person name="Klenk H.-P."/>
        </authorList>
    </citation>
    <scope>NUCLEOTIDE SEQUENCE [LARGE SCALE GENOMIC DNA]</scope>
    <source>
        <strain evidence="10 11">DSM 16005</strain>
    </source>
</reference>
<feature type="transmembrane region" description="Helical" evidence="9">
    <location>
        <begin position="92"/>
        <end position="113"/>
    </location>
</feature>
<keyword evidence="3" id="KW-0813">Transport</keyword>
<gene>
    <name evidence="10" type="ORF">JOF48_001360</name>
</gene>
<sequence length="406" mass="42091">MAEITPGGNPQATGTAAPAVTPAATEPAEAPAKPNEAVATTGVDAATYGRKTGRRRQVSSRMDSPFRTGFLLTLGGLTALVLSFAVQDLVSVIIYIVVALFISLGLNPVVVALQKHGMGRPAAVATAFGLVIAVIALLLSLVIPTVVDQIAQFVQSVPAMVRDFQGTGTYAWLEKQFSDSLNGILADIQTFLSNPGNIAAIGGGALQVGASLLNAGSGLIVILVLTLYFLASLPQMTAAMYTLVPARDRGKLAELTEQITGSVGSYVGGMIILAFINGSLVGILYAILGLPFALLMGVAALCITLIPMIGTVLFWVIGTGMALFTGLTPAIIFAIAYLIYMQVEAYVMTPRIMNRAVSVPGPLVIISAVAGGTLMGLLGAFIAIPVTASLLLIIRQVWVPKQNAKV</sequence>
<dbReference type="Proteomes" id="UP000711614">
    <property type="component" value="Unassembled WGS sequence"/>
</dbReference>
<feature type="transmembrane region" description="Helical" evidence="9">
    <location>
        <begin position="219"/>
        <end position="244"/>
    </location>
</feature>
<evidence type="ECO:0000256" key="2">
    <source>
        <dbReference type="ARBA" id="ARBA00009773"/>
    </source>
</evidence>
<comment type="similarity">
    <text evidence="2">Belongs to the autoinducer-2 exporter (AI-2E) (TC 2.A.86) family.</text>
</comment>
<keyword evidence="4" id="KW-1003">Cell membrane</keyword>
<feature type="transmembrane region" description="Helical" evidence="9">
    <location>
        <begin position="294"/>
        <end position="316"/>
    </location>
</feature>
<feature type="transmembrane region" description="Helical" evidence="9">
    <location>
        <begin position="125"/>
        <end position="147"/>
    </location>
</feature>
<evidence type="ECO:0000256" key="9">
    <source>
        <dbReference type="SAM" id="Phobius"/>
    </source>
</evidence>
<evidence type="ECO:0000256" key="4">
    <source>
        <dbReference type="ARBA" id="ARBA00022475"/>
    </source>
</evidence>
<feature type="transmembrane region" description="Helical" evidence="9">
    <location>
        <begin position="363"/>
        <end position="394"/>
    </location>
</feature>
<dbReference type="PANTHER" id="PTHR21716:SF53">
    <property type="entry name" value="PERMEASE PERM-RELATED"/>
    <property type="match status" value="1"/>
</dbReference>
<comment type="subcellular location">
    <subcellularLocation>
        <location evidence="1">Cell membrane</location>
        <topology evidence="1">Multi-pass membrane protein</topology>
    </subcellularLocation>
</comment>
<organism evidence="10 11">
    <name type="scientific">Arthrobacter stackebrandtii</name>
    <dbReference type="NCBI Taxonomy" id="272161"/>
    <lineage>
        <taxon>Bacteria</taxon>
        <taxon>Bacillati</taxon>
        <taxon>Actinomycetota</taxon>
        <taxon>Actinomycetes</taxon>
        <taxon>Micrococcales</taxon>
        <taxon>Micrococcaceae</taxon>
        <taxon>Arthrobacter</taxon>
    </lineage>
</organism>
<comment type="caution">
    <text evidence="10">The sequence shown here is derived from an EMBL/GenBank/DDBJ whole genome shotgun (WGS) entry which is preliminary data.</text>
</comment>